<dbReference type="EMBL" id="CP063169">
    <property type="protein sequence ID" value="QOR70997.1"/>
    <property type="molecule type" value="Genomic_DNA"/>
</dbReference>
<dbReference type="RefSeq" id="WP_193497666.1">
    <property type="nucleotide sequence ID" value="NZ_CP063169.1"/>
</dbReference>
<dbReference type="AlphaFoldDB" id="A0A7M1SV90"/>
<sequence length="340" mass="39164">MTGEIILYTSGDGSQVQLRAVDGTVWLTQQELADLYGTSRQNVQQTIARVLDDGELSEATINSELIVRSEGSRQVRRQVQVYNLDMVLAVGYRVTTDRAVQFRQWATTVLREYLVKGFALQDERLKDPAAVDYFDELLERIRDIRASEKRFYQKARDIFAATSVDYRSDNPLAQEFFATIQNKLLYAVTGHTAAELVAQRADADAANMGLTNWQGDRVRKRDVAVAKNYLRDDELSMLNLLTTRFLDFAEDRARRRQQITMAEWVRQTDRFLDFDERPVLSGAGAVSARSAESITADRYRDFDEIRRSHEREHADAEEQRDLERLIAAEHHLARRKHEPD</sequence>
<dbReference type="Proteomes" id="UP000593758">
    <property type="component" value="Chromosome"/>
</dbReference>
<accession>A0A7M1SV90</accession>
<name>A0A7M1SV90_9MICO</name>
<evidence type="ECO:0000313" key="1">
    <source>
        <dbReference type="EMBL" id="QOR70997.1"/>
    </source>
</evidence>
<proteinExistence type="predicted"/>
<keyword evidence="2" id="KW-1185">Reference proteome</keyword>
<evidence type="ECO:0000313" key="2">
    <source>
        <dbReference type="Proteomes" id="UP000593758"/>
    </source>
</evidence>
<dbReference type="PIRSF" id="PIRSF015268">
    <property type="entry name" value="Virulence_RhuM"/>
    <property type="match status" value="1"/>
</dbReference>
<organism evidence="1 2">
    <name type="scientific">Ruania alkalisoli</name>
    <dbReference type="NCBI Taxonomy" id="2779775"/>
    <lineage>
        <taxon>Bacteria</taxon>
        <taxon>Bacillati</taxon>
        <taxon>Actinomycetota</taxon>
        <taxon>Actinomycetes</taxon>
        <taxon>Micrococcales</taxon>
        <taxon>Ruaniaceae</taxon>
        <taxon>Ruania</taxon>
    </lineage>
</organism>
<dbReference type="PANTHER" id="PTHR35810:SF1">
    <property type="entry name" value="CYTOPLASMIC PROTEIN"/>
    <property type="match status" value="1"/>
</dbReference>
<dbReference type="KEGG" id="halt:IM660_01380"/>
<dbReference type="Pfam" id="PF13310">
    <property type="entry name" value="Virulence_RhuM"/>
    <property type="match status" value="1"/>
</dbReference>
<dbReference type="PANTHER" id="PTHR35810">
    <property type="entry name" value="CYTOPLASMIC PROTEIN-RELATED"/>
    <property type="match status" value="1"/>
</dbReference>
<reference evidence="1 2" key="1">
    <citation type="submission" date="2020-10" db="EMBL/GenBank/DDBJ databases">
        <title>Haloactinobacterium sp. RN3S43, a bacterium isolated from saline soil.</title>
        <authorList>
            <person name="Sun J.-Q."/>
        </authorList>
    </citation>
    <scope>NUCLEOTIDE SEQUENCE [LARGE SCALE GENOMIC DNA]</scope>
    <source>
        <strain evidence="1 2">RN3S43</strain>
    </source>
</reference>
<protein>
    <submittedName>
        <fullName evidence="1">Virulence RhuM family protein</fullName>
    </submittedName>
</protein>
<dbReference type="InterPro" id="IPR011204">
    <property type="entry name" value="Virulence_RhuM-like"/>
</dbReference>
<gene>
    <name evidence="1" type="ORF">IM660_01380</name>
</gene>